<organism evidence="1 2">
    <name type="scientific">Colletotrichum godetiae</name>
    <dbReference type="NCBI Taxonomy" id="1209918"/>
    <lineage>
        <taxon>Eukaryota</taxon>
        <taxon>Fungi</taxon>
        <taxon>Dikarya</taxon>
        <taxon>Ascomycota</taxon>
        <taxon>Pezizomycotina</taxon>
        <taxon>Sordariomycetes</taxon>
        <taxon>Hypocreomycetidae</taxon>
        <taxon>Glomerellales</taxon>
        <taxon>Glomerellaceae</taxon>
        <taxon>Colletotrichum</taxon>
        <taxon>Colletotrichum acutatum species complex</taxon>
    </lineage>
</organism>
<proteinExistence type="predicted"/>
<evidence type="ECO:0000313" key="2">
    <source>
        <dbReference type="Proteomes" id="UP001224890"/>
    </source>
</evidence>
<reference evidence="1" key="1">
    <citation type="submission" date="2021-06" db="EMBL/GenBank/DDBJ databases">
        <title>Comparative genomics, transcriptomics and evolutionary studies reveal genomic signatures of adaptation to plant cell wall in hemibiotrophic fungi.</title>
        <authorList>
            <consortium name="DOE Joint Genome Institute"/>
            <person name="Baroncelli R."/>
            <person name="Diaz J.F."/>
            <person name="Benocci T."/>
            <person name="Peng M."/>
            <person name="Battaglia E."/>
            <person name="Haridas S."/>
            <person name="Andreopoulos W."/>
            <person name="Labutti K."/>
            <person name="Pangilinan J."/>
            <person name="Floch G.L."/>
            <person name="Makela M.R."/>
            <person name="Henrissat B."/>
            <person name="Grigoriev I.V."/>
            <person name="Crouch J.A."/>
            <person name="De Vries R.P."/>
            <person name="Sukno S.A."/>
            <person name="Thon M.R."/>
        </authorList>
    </citation>
    <scope>NUCLEOTIDE SEQUENCE</scope>
    <source>
        <strain evidence="1">CBS 193.32</strain>
    </source>
</reference>
<accession>A0AAJ0A6F2</accession>
<protein>
    <submittedName>
        <fullName evidence="1">Uncharacterized protein</fullName>
    </submittedName>
</protein>
<name>A0AAJ0A6F2_9PEZI</name>
<dbReference type="RefSeq" id="XP_060422122.1">
    <property type="nucleotide sequence ID" value="XM_060573163.1"/>
</dbReference>
<dbReference type="EMBL" id="JAHMHR010000095">
    <property type="protein sequence ID" value="KAK1657358.1"/>
    <property type="molecule type" value="Genomic_DNA"/>
</dbReference>
<keyword evidence="2" id="KW-1185">Reference proteome</keyword>
<evidence type="ECO:0000313" key="1">
    <source>
        <dbReference type="EMBL" id="KAK1657358.1"/>
    </source>
</evidence>
<sequence length="146" mass="16601">MVFNNFLRTNGDAIRQISNKLKSGGCDQIIHNNAAPNEYHCEVGAAPQTPKELRLENQSLVKLWLYLQEHSDHTQSWPIQCIDYECTEQDASTELLRCQLRHVHYLAELTFHSSTRRLKRTKDGNGGNLSVSLNCFIGYITAILAI</sequence>
<dbReference type="Proteomes" id="UP001224890">
    <property type="component" value="Unassembled WGS sequence"/>
</dbReference>
<dbReference type="GeneID" id="85457689"/>
<comment type="caution">
    <text evidence="1">The sequence shown here is derived from an EMBL/GenBank/DDBJ whole genome shotgun (WGS) entry which is preliminary data.</text>
</comment>
<gene>
    <name evidence="1" type="ORF">BDP55DRAFT_638814</name>
</gene>
<dbReference type="AlphaFoldDB" id="A0AAJ0A6F2"/>